<dbReference type="OrthoDB" id="9798708at2"/>
<name>A0A1H6SRJ4_9FLAO</name>
<dbReference type="InterPro" id="IPR032820">
    <property type="entry name" value="ATPase_put"/>
</dbReference>
<protein>
    <submittedName>
        <fullName evidence="2">Putative F0F1-ATPase subunit Ca2+/Mg2+ transporter</fullName>
    </submittedName>
</protein>
<dbReference type="AlphaFoldDB" id="A0A1H6SRJ4"/>
<keyword evidence="3" id="KW-1185">Reference proteome</keyword>
<accession>A0A1H6SRJ4</accession>
<keyword evidence="1" id="KW-1133">Transmembrane helix</keyword>
<sequence length="71" mass="8300">MPIPKKANKWLQLISIPAQMGIVIFLFAYLGQYLDEKYESENYVKIFTVVGVFLAMYNVIRQVNQLNKDDK</sequence>
<feature type="transmembrane region" description="Helical" evidence="1">
    <location>
        <begin position="12"/>
        <end position="31"/>
    </location>
</feature>
<keyword evidence="1" id="KW-0472">Membrane</keyword>
<feature type="transmembrane region" description="Helical" evidence="1">
    <location>
        <begin position="43"/>
        <end position="60"/>
    </location>
</feature>
<dbReference type="Proteomes" id="UP000199702">
    <property type="component" value="Unassembled WGS sequence"/>
</dbReference>
<reference evidence="3" key="1">
    <citation type="submission" date="2016-10" db="EMBL/GenBank/DDBJ databases">
        <authorList>
            <person name="Varghese N."/>
            <person name="Submissions S."/>
        </authorList>
    </citation>
    <scope>NUCLEOTIDE SEQUENCE [LARGE SCALE GENOMIC DNA]</scope>
    <source>
        <strain evidence="3">DSM 17934</strain>
    </source>
</reference>
<proteinExistence type="predicted"/>
<evidence type="ECO:0000256" key="1">
    <source>
        <dbReference type="SAM" id="Phobius"/>
    </source>
</evidence>
<keyword evidence="1" id="KW-0812">Transmembrane</keyword>
<dbReference type="RefSeq" id="WP_091310597.1">
    <property type="nucleotide sequence ID" value="NZ_CBCSJU010000002.1"/>
</dbReference>
<dbReference type="STRING" id="402734.SAMN05660918_1479"/>
<gene>
    <name evidence="2" type="ORF">SAMN05660918_1479</name>
</gene>
<evidence type="ECO:0000313" key="2">
    <source>
        <dbReference type="EMBL" id="SEI70493.1"/>
    </source>
</evidence>
<dbReference type="Pfam" id="PF09527">
    <property type="entry name" value="ATPase_gene1"/>
    <property type="match status" value="1"/>
</dbReference>
<dbReference type="EMBL" id="FNYA01000002">
    <property type="protein sequence ID" value="SEI70493.1"/>
    <property type="molecule type" value="Genomic_DNA"/>
</dbReference>
<evidence type="ECO:0000313" key="3">
    <source>
        <dbReference type="Proteomes" id="UP000199702"/>
    </source>
</evidence>
<organism evidence="2 3">
    <name type="scientific">Flavobacterium terrigena</name>
    <dbReference type="NCBI Taxonomy" id="402734"/>
    <lineage>
        <taxon>Bacteria</taxon>
        <taxon>Pseudomonadati</taxon>
        <taxon>Bacteroidota</taxon>
        <taxon>Flavobacteriia</taxon>
        <taxon>Flavobacteriales</taxon>
        <taxon>Flavobacteriaceae</taxon>
        <taxon>Flavobacterium</taxon>
    </lineage>
</organism>